<evidence type="ECO:0000313" key="1">
    <source>
        <dbReference type="EMBL" id="OAM88983.1"/>
    </source>
</evidence>
<proteinExistence type="predicted"/>
<protein>
    <recommendedName>
        <fullName evidence="3">Phytase-like domain-containing protein</fullName>
    </recommendedName>
</protein>
<keyword evidence="2" id="KW-1185">Reference proteome</keyword>
<accession>A0A178IG31</accession>
<dbReference type="EMBL" id="LRRQ01000112">
    <property type="protein sequence ID" value="OAM88983.1"/>
    <property type="molecule type" value="Genomic_DNA"/>
</dbReference>
<comment type="caution">
    <text evidence="1">The sequence shown here is derived from an EMBL/GenBank/DDBJ whole genome shotgun (WGS) entry which is preliminary data.</text>
</comment>
<dbReference type="STRING" id="1184151.AW736_08920"/>
<organism evidence="1 2">
    <name type="scientific">Termitidicoccus mucosus</name>
    <dbReference type="NCBI Taxonomy" id="1184151"/>
    <lineage>
        <taxon>Bacteria</taxon>
        <taxon>Pseudomonadati</taxon>
        <taxon>Verrucomicrobiota</taxon>
        <taxon>Opitutia</taxon>
        <taxon>Opitutales</taxon>
        <taxon>Opitutaceae</taxon>
        <taxon>Termitidicoccus</taxon>
    </lineage>
</organism>
<dbReference type="AlphaFoldDB" id="A0A178IG31"/>
<name>A0A178IG31_9BACT</name>
<evidence type="ECO:0000313" key="2">
    <source>
        <dbReference type="Proteomes" id="UP000078486"/>
    </source>
</evidence>
<dbReference type="Proteomes" id="UP000078486">
    <property type="component" value="Unassembled WGS sequence"/>
</dbReference>
<gene>
    <name evidence="1" type="ORF">AW736_08920</name>
</gene>
<reference evidence="1 2" key="1">
    <citation type="submission" date="2016-01" db="EMBL/GenBank/DDBJ databases">
        <title>High potential of lignocellulose degradation of a new Verrucomicrobia species.</title>
        <authorList>
            <person name="Wang Y."/>
            <person name="Shi Y."/>
            <person name="Qiu Z."/>
            <person name="Liu S."/>
            <person name="Yang H."/>
        </authorList>
    </citation>
    <scope>NUCLEOTIDE SEQUENCE [LARGE SCALE GENOMIC DNA]</scope>
    <source>
        <strain evidence="1 2">TSB47</strain>
    </source>
</reference>
<sequence length="311" mass="33593">MPVRAYFDTGRGVIVALAFFLALLPACTRPPAALGQTGVLAHPAIDESSGLAPSRRADNLLWTHNDSDGEPVLYAIAPDGRFLGSVRIAGLLNTDWEDIASFELDGRAWLLIADTGDNNSVRHDCALHIIAEPDPAALSPSLELSASVAWRIPVRYPDGPHDCESVAVDTREGRVWLLIKRENPNRLASLPLRPAAGAVPAATFHGAVPHIPQPDSKQRLLPIPTGRYRGQPTAMDFAADGSAAVVLTYGDTLLFPRHDGENWSAALAREPVVLPPHNLGQAEAACFSRDSRAIFVTEEKPHAPLLRYDLR</sequence>
<evidence type="ECO:0008006" key="3">
    <source>
        <dbReference type="Google" id="ProtNLM"/>
    </source>
</evidence>
<dbReference type="SUPFAM" id="SSF101898">
    <property type="entry name" value="NHL repeat"/>
    <property type="match status" value="1"/>
</dbReference>